<reference evidence="1 3" key="1">
    <citation type="submission" date="2015-11" db="EMBL/GenBank/DDBJ databases">
        <title>Genomic analysis of 38 Legionella species identifies large and diverse effector repertoires.</title>
        <authorList>
            <person name="Burstein D."/>
            <person name="Amaro F."/>
            <person name="Zusman T."/>
            <person name="Lifshitz Z."/>
            <person name="Cohen O."/>
            <person name="Gilbert J.A."/>
            <person name="Pupko T."/>
            <person name="Shuman H.A."/>
            <person name="Segal G."/>
        </authorList>
    </citation>
    <scope>NUCLEOTIDE SEQUENCE [LARGE SCALE GENOMIC DNA]</scope>
    <source>
        <strain evidence="1 3">CDC#1407-AL-14</strain>
    </source>
</reference>
<dbReference type="EMBL" id="LNXT01000019">
    <property type="protein sequence ID" value="KTC71656.1"/>
    <property type="molecule type" value="Genomic_DNA"/>
</dbReference>
<dbReference type="Proteomes" id="UP000054735">
    <property type="component" value="Unassembled WGS sequence"/>
</dbReference>
<dbReference type="AlphaFoldDB" id="A0A378ICM5"/>
<keyword evidence="3" id="KW-1185">Reference proteome</keyword>
<dbReference type="RefSeq" id="WP_058523573.1">
    <property type="nucleotide sequence ID" value="NZ_CAAAHV010000001.1"/>
</dbReference>
<protein>
    <submittedName>
        <fullName evidence="2">Protein of uncharacterized function (DUF3540)</fullName>
    </submittedName>
</protein>
<dbReference type="EMBL" id="UGNW01000001">
    <property type="protein sequence ID" value="STX32505.1"/>
    <property type="molecule type" value="Genomic_DNA"/>
</dbReference>
<dbReference type="OrthoDB" id="6119047at2"/>
<evidence type="ECO:0000313" key="3">
    <source>
        <dbReference type="Proteomes" id="UP000054735"/>
    </source>
</evidence>
<dbReference type="InterPro" id="IPR021927">
    <property type="entry name" value="DUF3540"/>
</dbReference>
<dbReference type="Pfam" id="PF12059">
    <property type="entry name" value="DUF3540"/>
    <property type="match status" value="1"/>
</dbReference>
<evidence type="ECO:0000313" key="2">
    <source>
        <dbReference type="EMBL" id="STX32505.1"/>
    </source>
</evidence>
<sequence length="200" mass="22724">MLKESEILGVAGTGGIYPAAVKFIEGGHFHLKFSFLNSIVKAKQAFSCLFEPLVDDEVMAYLGDEEVYILAILNRKNNCRSSISLQQPIEIKAPLIALNATELTLNADQSRFHLQHSKFEGNECSFHFHRLKFFAKTIEEICDTFNLQAIRLFQWVEDLEHQVLGRLRSIIKKNYRVDCGELSLIAEDDAKIKAKQIHLG</sequence>
<proteinExistence type="predicted"/>
<accession>A0A378ICM5</accession>
<organism evidence="2 4">
    <name type="scientific">Legionella birminghamensis</name>
    <dbReference type="NCBI Taxonomy" id="28083"/>
    <lineage>
        <taxon>Bacteria</taxon>
        <taxon>Pseudomonadati</taxon>
        <taxon>Pseudomonadota</taxon>
        <taxon>Gammaproteobacteria</taxon>
        <taxon>Legionellales</taxon>
        <taxon>Legionellaceae</taxon>
        <taxon>Legionella</taxon>
    </lineage>
</organism>
<dbReference type="Proteomes" id="UP000255066">
    <property type="component" value="Unassembled WGS sequence"/>
</dbReference>
<evidence type="ECO:0000313" key="4">
    <source>
        <dbReference type="Proteomes" id="UP000255066"/>
    </source>
</evidence>
<gene>
    <name evidence="1" type="ORF">Lbir_1511</name>
    <name evidence="2" type="ORF">NCTC12437_02296</name>
</gene>
<evidence type="ECO:0000313" key="1">
    <source>
        <dbReference type="EMBL" id="KTC71656.1"/>
    </source>
</evidence>
<reference evidence="2 4" key="2">
    <citation type="submission" date="2018-06" db="EMBL/GenBank/DDBJ databases">
        <authorList>
            <consortium name="Pathogen Informatics"/>
            <person name="Doyle S."/>
        </authorList>
    </citation>
    <scope>NUCLEOTIDE SEQUENCE [LARGE SCALE GENOMIC DNA]</scope>
    <source>
        <strain evidence="2 4">NCTC12437</strain>
    </source>
</reference>
<name>A0A378ICM5_9GAMM</name>
<dbReference type="STRING" id="28083.Lbir_1511"/>